<dbReference type="EMBL" id="WMFA01000008">
    <property type="protein sequence ID" value="MYL72325.1"/>
    <property type="molecule type" value="Genomic_DNA"/>
</dbReference>
<gene>
    <name evidence="1" type="ORF">GLW00_15880</name>
</gene>
<proteinExistence type="predicted"/>
<dbReference type="Proteomes" id="UP000450457">
    <property type="component" value="Unassembled WGS sequence"/>
</dbReference>
<dbReference type="RefSeq" id="WP_160915697.1">
    <property type="nucleotide sequence ID" value="NZ_WMFA01000008.1"/>
</dbReference>
<comment type="caution">
    <text evidence="1">The sequence shown here is derived from an EMBL/GenBank/DDBJ whole genome shotgun (WGS) entry which is preliminary data.</text>
</comment>
<sequence length="131" mass="15220">MRTFLVFMFGMFVLLAGCSSEKEELMDEITSGVEGRYSVLAFNSEKGSLEAFQSEINQMFSDPEVWENRLYSFNVLKEVPEEPYDYKKLLNIDELPQFIVLDTKEIVFRTPHIEDLEKFLLGEGSHSSHEH</sequence>
<dbReference type="OrthoDB" id="2968792at2"/>
<reference evidence="1 2" key="1">
    <citation type="submission" date="2019-11" db="EMBL/GenBank/DDBJ databases">
        <title>Genome sequences of 17 halophilic strains isolated from different environments.</title>
        <authorList>
            <person name="Furrow R.E."/>
        </authorList>
    </citation>
    <scope>NUCLEOTIDE SEQUENCE [LARGE SCALE GENOMIC DNA]</scope>
    <source>
        <strain evidence="1 2">SL-4</strain>
    </source>
</reference>
<organism evidence="1 2">
    <name type="scientific">Halobacillus litoralis</name>
    <dbReference type="NCBI Taxonomy" id="45668"/>
    <lineage>
        <taxon>Bacteria</taxon>
        <taxon>Bacillati</taxon>
        <taxon>Bacillota</taxon>
        <taxon>Bacilli</taxon>
        <taxon>Bacillales</taxon>
        <taxon>Bacillaceae</taxon>
        <taxon>Halobacillus</taxon>
    </lineage>
</organism>
<evidence type="ECO:0008006" key="3">
    <source>
        <dbReference type="Google" id="ProtNLM"/>
    </source>
</evidence>
<protein>
    <recommendedName>
        <fullName evidence="3">Small peptidoglycan-associated lipoprotein</fullName>
    </recommendedName>
</protein>
<name>A0A845FFL1_9BACI</name>
<accession>A0A845FFL1</accession>
<evidence type="ECO:0000313" key="1">
    <source>
        <dbReference type="EMBL" id="MYL72325.1"/>
    </source>
</evidence>
<dbReference type="GeneID" id="78008489"/>
<evidence type="ECO:0000313" key="2">
    <source>
        <dbReference type="Proteomes" id="UP000450457"/>
    </source>
</evidence>
<dbReference type="AlphaFoldDB" id="A0A845FFL1"/>
<dbReference type="PROSITE" id="PS51257">
    <property type="entry name" value="PROKAR_LIPOPROTEIN"/>
    <property type="match status" value="1"/>
</dbReference>